<keyword evidence="2" id="KW-1185">Reference proteome</keyword>
<protein>
    <submittedName>
        <fullName evidence="1">Uncharacterized protein</fullName>
    </submittedName>
</protein>
<sequence length="93" mass="10761">MPSGSNCWSPPYEVIARRSLLFIFSTVGLCGLHQSMKAHEPTNTNTHSHYLHLLFVFFTKPYSHSPFVFFTNSLNGYLHLLHEVPFFLFSTRI</sequence>
<proteinExistence type="predicted"/>
<dbReference type="EMBL" id="CM031821">
    <property type="protein sequence ID" value="KAG6631350.1"/>
    <property type="molecule type" value="Genomic_DNA"/>
</dbReference>
<dbReference type="EMBL" id="CM031821">
    <property type="protein sequence ID" value="KAG6631349.1"/>
    <property type="molecule type" value="Genomic_DNA"/>
</dbReference>
<accession>A0A8T1NRJ7</accession>
<name>A0A8T1NRJ7_CARIL</name>
<dbReference type="AlphaFoldDB" id="A0A8T1NRJ7"/>
<dbReference type="Proteomes" id="UP000811609">
    <property type="component" value="Chromosome 13"/>
</dbReference>
<reference evidence="1" key="1">
    <citation type="submission" date="2020-12" db="EMBL/GenBank/DDBJ databases">
        <title>WGS assembly of Carya illinoinensis cv. Pawnee.</title>
        <authorList>
            <person name="Platts A."/>
            <person name="Shu S."/>
            <person name="Wright S."/>
            <person name="Barry K."/>
            <person name="Edger P."/>
            <person name="Pires J.C."/>
            <person name="Schmutz J."/>
        </authorList>
    </citation>
    <scope>NUCLEOTIDE SEQUENCE</scope>
    <source>
        <tissue evidence="1">Leaf</tissue>
    </source>
</reference>
<evidence type="ECO:0000313" key="2">
    <source>
        <dbReference type="Proteomes" id="UP000811609"/>
    </source>
</evidence>
<gene>
    <name evidence="1" type="ORF">CIPAW_13G085600</name>
</gene>
<organism evidence="1 2">
    <name type="scientific">Carya illinoinensis</name>
    <name type="common">Pecan</name>
    <dbReference type="NCBI Taxonomy" id="32201"/>
    <lineage>
        <taxon>Eukaryota</taxon>
        <taxon>Viridiplantae</taxon>
        <taxon>Streptophyta</taxon>
        <taxon>Embryophyta</taxon>
        <taxon>Tracheophyta</taxon>
        <taxon>Spermatophyta</taxon>
        <taxon>Magnoliopsida</taxon>
        <taxon>eudicotyledons</taxon>
        <taxon>Gunneridae</taxon>
        <taxon>Pentapetalae</taxon>
        <taxon>rosids</taxon>
        <taxon>fabids</taxon>
        <taxon>Fagales</taxon>
        <taxon>Juglandaceae</taxon>
        <taxon>Carya</taxon>
    </lineage>
</organism>
<comment type="caution">
    <text evidence="1">The sequence shown here is derived from an EMBL/GenBank/DDBJ whole genome shotgun (WGS) entry which is preliminary data.</text>
</comment>
<evidence type="ECO:0000313" key="1">
    <source>
        <dbReference type="EMBL" id="KAG6631350.1"/>
    </source>
</evidence>